<reference evidence="2" key="2">
    <citation type="journal article" date="2016" name="Mol. Ecol.">
        <title>Population genomics of the filarial nematode parasite Wuchereria bancrofti from mosquitoes.</title>
        <authorList>
            <person name="Small S.T."/>
            <person name="Reimer L.J."/>
            <person name="Tisch D.J."/>
            <person name="King C.L."/>
            <person name="Christensen B.M."/>
            <person name="Siba P.M."/>
            <person name="Kazura J.W."/>
            <person name="Serre D."/>
            <person name="Zimmerman P.A."/>
        </authorList>
    </citation>
    <scope>NUCLEOTIDE SEQUENCE</scope>
    <source>
        <strain evidence="2">pt0022</strain>
    </source>
</reference>
<proteinExistence type="predicted"/>
<evidence type="ECO:0000313" key="3">
    <source>
        <dbReference type="WBParaSite" id="mrna-Wban_04586"/>
    </source>
</evidence>
<reference evidence="2" key="1">
    <citation type="submission" date="2015-03" db="EMBL/GenBank/DDBJ databases">
        <title>Wuchereria bancrofti Genome Sequencing Papua New Guinea Strain.</title>
        <authorList>
            <person name="Small S.T."/>
            <person name="Serre D."/>
            <person name="Zimmerman P.A."/>
        </authorList>
    </citation>
    <scope>NUCLEOTIDE SEQUENCE [LARGE SCALE GENOMIC DNA]</scope>
    <source>
        <strain evidence="2">pt0022</strain>
    </source>
</reference>
<name>A0AAF5PRB8_WUCBA</name>
<dbReference type="WBParaSite" id="mrna-Wban_04586">
    <property type="protein sequence ID" value="mrna-Wban_04586"/>
    <property type="gene ID" value="Wban_04586"/>
</dbReference>
<evidence type="ECO:0000313" key="2">
    <source>
        <dbReference type="Proteomes" id="UP000093561"/>
    </source>
</evidence>
<sequence length="96" mass="11031">MSSSSSSTTLSPNNHHHQAPPPTSSSSNIIDQFHITLNLLECILKITNSDTIPEEFFLPDCKPCEDAFNEMRFKKFQLFHFEAIKFINSFVINSYY</sequence>
<feature type="region of interest" description="Disordered" evidence="1">
    <location>
        <begin position="1"/>
        <end position="27"/>
    </location>
</feature>
<dbReference type="Proteomes" id="UP000093561">
    <property type="component" value="Unassembled WGS sequence"/>
</dbReference>
<organism evidence="2 3">
    <name type="scientific">Wuchereria bancrofti</name>
    <dbReference type="NCBI Taxonomy" id="6293"/>
    <lineage>
        <taxon>Eukaryota</taxon>
        <taxon>Metazoa</taxon>
        <taxon>Ecdysozoa</taxon>
        <taxon>Nematoda</taxon>
        <taxon>Chromadorea</taxon>
        <taxon>Rhabditida</taxon>
        <taxon>Spirurina</taxon>
        <taxon>Spiruromorpha</taxon>
        <taxon>Filarioidea</taxon>
        <taxon>Onchocercidae</taxon>
        <taxon>Wuchereria</taxon>
    </lineage>
</organism>
<evidence type="ECO:0000256" key="1">
    <source>
        <dbReference type="SAM" id="MobiDB-lite"/>
    </source>
</evidence>
<dbReference type="AlphaFoldDB" id="A0AAF5PRB8"/>
<accession>A0AAF5PRB8</accession>
<feature type="compositionally biased region" description="Low complexity" evidence="1">
    <location>
        <begin position="1"/>
        <end position="11"/>
    </location>
</feature>
<reference evidence="3" key="3">
    <citation type="submission" date="2024-02" db="UniProtKB">
        <authorList>
            <consortium name="WormBaseParasite"/>
        </authorList>
    </citation>
    <scope>IDENTIFICATION</scope>
    <source>
        <strain evidence="3">pt0022</strain>
    </source>
</reference>
<protein>
    <submittedName>
        <fullName evidence="3">Uncharacterized protein</fullName>
    </submittedName>
</protein>